<keyword evidence="3" id="KW-0413">Isomerase</keyword>
<evidence type="ECO:0000313" key="3">
    <source>
        <dbReference type="EMBL" id="MBI3127918.1"/>
    </source>
</evidence>
<dbReference type="GO" id="GO:0016853">
    <property type="term" value="F:isomerase activity"/>
    <property type="evidence" value="ECO:0007669"/>
    <property type="project" value="UniProtKB-KW"/>
</dbReference>
<dbReference type="NCBIfam" id="TIGR03083">
    <property type="entry name" value="maleylpyruvate isomerase family mycothiol-dependent enzyme"/>
    <property type="match status" value="1"/>
</dbReference>
<accession>A0A932MNM3</accession>
<evidence type="ECO:0000259" key="1">
    <source>
        <dbReference type="Pfam" id="PF07398"/>
    </source>
</evidence>
<dbReference type="EMBL" id="JACPUR010000021">
    <property type="protein sequence ID" value="MBI3127918.1"/>
    <property type="molecule type" value="Genomic_DNA"/>
</dbReference>
<gene>
    <name evidence="3" type="ORF">HYZ11_09965</name>
</gene>
<dbReference type="SUPFAM" id="SSF55718">
    <property type="entry name" value="SCP-like"/>
    <property type="match status" value="1"/>
</dbReference>
<name>A0A932MNM3_UNCTE</name>
<dbReference type="PANTHER" id="PTHR40758:SF1">
    <property type="entry name" value="CONSERVED PROTEIN"/>
    <property type="match status" value="1"/>
</dbReference>
<evidence type="ECO:0000313" key="4">
    <source>
        <dbReference type="Proteomes" id="UP000782312"/>
    </source>
</evidence>
<dbReference type="InterPro" id="IPR017517">
    <property type="entry name" value="Maleyloyr_isom"/>
</dbReference>
<dbReference type="Pfam" id="PF11716">
    <property type="entry name" value="MDMPI_N"/>
    <property type="match status" value="1"/>
</dbReference>
<dbReference type="PANTHER" id="PTHR40758">
    <property type="entry name" value="CONSERVED PROTEIN"/>
    <property type="match status" value="1"/>
</dbReference>
<dbReference type="InterPro" id="IPR024344">
    <property type="entry name" value="MDMPI_metal-binding"/>
</dbReference>
<feature type="domain" description="Mycothiol-dependent maleylpyruvate isomerase metal-binding" evidence="2">
    <location>
        <begin position="13"/>
        <end position="155"/>
    </location>
</feature>
<protein>
    <submittedName>
        <fullName evidence="3">Maleylpyruvate isomerase family mycothiol-dependent enzyme</fullName>
    </submittedName>
</protein>
<dbReference type="InterPro" id="IPR036527">
    <property type="entry name" value="SCP2_sterol-bd_dom_sf"/>
</dbReference>
<proteinExistence type="predicted"/>
<dbReference type="AlphaFoldDB" id="A0A932MNM3"/>
<dbReference type="GO" id="GO:0005886">
    <property type="term" value="C:plasma membrane"/>
    <property type="evidence" value="ECO:0007669"/>
    <property type="project" value="TreeGrafter"/>
</dbReference>
<dbReference type="SUPFAM" id="SSF109854">
    <property type="entry name" value="DinB/YfiT-like putative metalloenzymes"/>
    <property type="match status" value="1"/>
</dbReference>
<dbReference type="Gene3D" id="3.30.1050.10">
    <property type="entry name" value="SCP2 sterol-binding domain"/>
    <property type="match status" value="1"/>
</dbReference>
<dbReference type="GO" id="GO:0046872">
    <property type="term" value="F:metal ion binding"/>
    <property type="evidence" value="ECO:0007669"/>
    <property type="project" value="InterPro"/>
</dbReference>
<dbReference type="Gene3D" id="1.20.120.450">
    <property type="entry name" value="dinb family like domain"/>
    <property type="match status" value="1"/>
</dbReference>
<dbReference type="InterPro" id="IPR034660">
    <property type="entry name" value="DinB/YfiT-like"/>
</dbReference>
<evidence type="ECO:0000259" key="2">
    <source>
        <dbReference type="Pfam" id="PF11716"/>
    </source>
</evidence>
<dbReference type="Proteomes" id="UP000782312">
    <property type="component" value="Unassembled WGS sequence"/>
</dbReference>
<feature type="domain" description="MDMPI C-terminal" evidence="1">
    <location>
        <begin position="166"/>
        <end position="266"/>
    </location>
</feature>
<dbReference type="Pfam" id="PF07398">
    <property type="entry name" value="MDMPI_C"/>
    <property type="match status" value="1"/>
</dbReference>
<dbReference type="InterPro" id="IPR010872">
    <property type="entry name" value="MDMPI_C-term_domain"/>
</dbReference>
<sequence>MTPKEYLSRVPLVRSETERLAAYWRGFSEKDWTTPTFCPGWAAQDAVAHITTGADFYANSVRRAVEGLPPEPPYGGDAKEFYAIRKERGDALMAGPRAAMVDAFESSGRLVVEALEMAGEGDLAKLGWHPRGLTPVDAWIGLRLVELVVHDWDIRLGQDKSARPTAPGVEGMLTFLPATQCRHFNVREKPGFHGRYLFCTTRPDRGWSMAVEGERASFRPDAMGPHDATVTADAEALLFLNYGRLAREDAERGGRLRVDGNRELADKLLGVLFAKY</sequence>
<organism evidence="3 4">
    <name type="scientific">Tectimicrobiota bacterium</name>
    <dbReference type="NCBI Taxonomy" id="2528274"/>
    <lineage>
        <taxon>Bacteria</taxon>
        <taxon>Pseudomonadati</taxon>
        <taxon>Nitrospinota/Tectimicrobiota group</taxon>
        <taxon>Candidatus Tectimicrobiota</taxon>
    </lineage>
</organism>
<comment type="caution">
    <text evidence="3">The sequence shown here is derived from an EMBL/GenBank/DDBJ whole genome shotgun (WGS) entry which is preliminary data.</text>
</comment>
<reference evidence="3" key="1">
    <citation type="submission" date="2020-07" db="EMBL/GenBank/DDBJ databases">
        <title>Huge and variable diversity of episymbiotic CPR bacteria and DPANN archaea in groundwater ecosystems.</title>
        <authorList>
            <person name="He C.Y."/>
            <person name="Keren R."/>
            <person name="Whittaker M."/>
            <person name="Farag I.F."/>
            <person name="Doudna J."/>
            <person name="Cate J.H.D."/>
            <person name="Banfield J.F."/>
        </authorList>
    </citation>
    <scope>NUCLEOTIDE SEQUENCE</scope>
    <source>
        <strain evidence="3">NC_groundwater_763_Ag_S-0.2um_68_21</strain>
    </source>
</reference>